<proteinExistence type="predicted"/>
<name>A0A6M1XNB7_STAAU</name>
<sequence length="103" mass="11779">GRTLDSATRVLLKKELGNFYISQKLWDINYEERSKLLVNSSDTMPVLGDFISYLTNAETKAKKSGTEKEVDRIIVLKDTLRTALDSFSRMFNQRTTLKEIGKS</sequence>
<evidence type="ECO:0000313" key="2">
    <source>
        <dbReference type="Proteomes" id="UP000473113"/>
    </source>
</evidence>
<dbReference type="AlphaFoldDB" id="A0A6M1XNB7"/>
<dbReference type="EMBL" id="JAALTR010000047">
    <property type="protein sequence ID" value="NGW66336.1"/>
    <property type="molecule type" value="Genomic_DNA"/>
</dbReference>
<reference evidence="1 2" key="1">
    <citation type="submission" date="2020-02" db="EMBL/GenBank/DDBJ databases">
        <title>Detection of Heterogeneous Vancomycin Intermediate Resistance in Methicillin Resistant Staphylococcus aureus Isolates from Latin-America.</title>
        <authorList>
            <person name="Castro-Cardozo B."/>
            <person name="Berrio M."/>
            <person name="Vargas M.L."/>
            <person name="Carvajal L.P."/>
            <person name="Millan L.V."/>
            <person name="Rios R."/>
            <person name="Hernandez A."/>
            <person name="Rincon S.L."/>
            <person name="Cubides P."/>
            <person name="Forero E."/>
            <person name="Dinh A."/>
            <person name="Seas C."/>
            <person name="Munita J.M."/>
            <person name="Arias C.A."/>
            <person name="Reyes J."/>
            <person name="Diaz L."/>
        </authorList>
    </citation>
    <scope>NUCLEOTIDE SEQUENCE [LARGE SCALE GENOMIC DNA]</scope>
    <source>
        <strain evidence="1 2">UG255</strain>
    </source>
</reference>
<accession>A0A6M1XNB7</accession>
<organism evidence="1 2">
    <name type="scientific">Staphylococcus aureus</name>
    <dbReference type="NCBI Taxonomy" id="1280"/>
    <lineage>
        <taxon>Bacteria</taxon>
        <taxon>Bacillati</taxon>
        <taxon>Bacillota</taxon>
        <taxon>Bacilli</taxon>
        <taxon>Bacillales</taxon>
        <taxon>Staphylococcaceae</taxon>
        <taxon>Staphylococcus</taxon>
    </lineage>
</organism>
<comment type="caution">
    <text evidence="1">The sequence shown here is derived from an EMBL/GenBank/DDBJ whole genome shotgun (WGS) entry which is preliminary data.</text>
</comment>
<protein>
    <submittedName>
        <fullName evidence="1">Uncharacterized protein</fullName>
    </submittedName>
</protein>
<feature type="non-terminal residue" evidence="1">
    <location>
        <position position="1"/>
    </location>
</feature>
<dbReference type="Proteomes" id="UP000473113">
    <property type="component" value="Unassembled WGS sequence"/>
</dbReference>
<evidence type="ECO:0000313" key="1">
    <source>
        <dbReference type="EMBL" id="NGW66336.1"/>
    </source>
</evidence>
<gene>
    <name evidence="1" type="ORF">G6Y24_02315</name>
</gene>
<feature type="non-terminal residue" evidence="1">
    <location>
        <position position="103"/>
    </location>
</feature>
<dbReference type="Gene3D" id="1.10.8.730">
    <property type="match status" value="1"/>
</dbReference>